<dbReference type="CDD" id="cd01948">
    <property type="entry name" value="EAL"/>
    <property type="match status" value="1"/>
</dbReference>
<dbReference type="STRING" id="1286106.MPL1_09325"/>
<dbReference type="eggNOG" id="COG2200">
    <property type="taxonomic scope" value="Bacteria"/>
</dbReference>
<evidence type="ECO:0000259" key="1">
    <source>
        <dbReference type="PROSITE" id="PS50883"/>
    </source>
</evidence>
<name>M7PFC8_9GAMM</name>
<dbReference type="InterPro" id="IPR035919">
    <property type="entry name" value="EAL_sf"/>
</dbReference>
<dbReference type="PATRIC" id="fig|1286106.3.peg.1872"/>
<proteinExistence type="predicted"/>
<dbReference type="InterPro" id="IPR050706">
    <property type="entry name" value="Cyclic-di-GMP_PDE-like"/>
</dbReference>
<dbReference type="GO" id="GO:0071111">
    <property type="term" value="F:cyclic-guanylate-specific phosphodiesterase activity"/>
    <property type="evidence" value="ECO:0007669"/>
    <property type="project" value="InterPro"/>
</dbReference>
<evidence type="ECO:0000313" key="2">
    <source>
        <dbReference type="EMBL" id="EMR12610.1"/>
    </source>
</evidence>
<reference evidence="2 3" key="1">
    <citation type="journal article" date="2013" name="Genome Announc.">
        <title>Draft Genome Sequence of Methylophaga lonarensis MPLT, a Haloalkaliphilic (Non-Methane-Utilizing) Methylotroph.</title>
        <authorList>
            <person name="Shetty S.A."/>
            <person name="Marathe N.P."/>
            <person name="Munot H."/>
            <person name="Antony C.P."/>
            <person name="Dhotre D.P."/>
            <person name="Murrell J.C."/>
            <person name="Shouche Y.S."/>
        </authorList>
    </citation>
    <scope>NUCLEOTIDE SEQUENCE [LARGE SCALE GENOMIC DNA]</scope>
    <source>
        <strain evidence="2 3">MPL</strain>
    </source>
</reference>
<accession>M7PFC8</accession>
<dbReference type="SUPFAM" id="SSF141868">
    <property type="entry name" value="EAL domain-like"/>
    <property type="match status" value="1"/>
</dbReference>
<comment type="caution">
    <text evidence="2">The sequence shown here is derived from an EMBL/GenBank/DDBJ whole genome shotgun (WGS) entry which is preliminary data.</text>
</comment>
<organism evidence="2 3">
    <name type="scientific">Methylophaga lonarensis MPL</name>
    <dbReference type="NCBI Taxonomy" id="1286106"/>
    <lineage>
        <taxon>Bacteria</taxon>
        <taxon>Pseudomonadati</taxon>
        <taxon>Pseudomonadota</taxon>
        <taxon>Gammaproteobacteria</taxon>
        <taxon>Thiotrichales</taxon>
        <taxon>Piscirickettsiaceae</taxon>
        <taxon>Methylophaga</taxon>
    </lineage>
</organism>
<feature type="domain" description="EAL" evidence="1">
    <location>
        <begin position="9"/>
        <end position="255"/>
    </location>
</feature>
<dbReference type="SMART" id="SM00052">
    <property type="entry name" value="EAL"/>
    <property type="match status" value="1"/>
</dbReference>
<evidence type="ECO:0000313" key="3">
    <source>
        <dbReference type="Proteomes" id="UP000012019"/>
    </source>
</evidence>
<dbReference type="Proteomes" id="UP000012019">
    <property type="component" value="Unassembled WGS sequence"/>
</dbReference>
<protein>
    <recommendedName>
        <fullName evidence="1">EAL domain-containing protein</fullName>
    </recommendedName>
</protein>
<dbReference type="PANTHER" id="PTHR33121:SF15">
    <property type="entry name" value="BLUE LIGHT- AND TEMPERATURE-REGULATED ANTIREPRESSOR BLUF"/>
    <property type="match status" value="1"/>
</dbReference>
<dbReference type="InterPro" id="IPR001633">
    <property type="entry name" value="EAL_dom"/>
</dbReference>
<keyword evidence="3" id="KW-1185">Reference proteome</keyword>
<dbReference type="Pfam" id="PF00563">
    <property type="entry name" value="EAL"/>
    <property type="match status" value="1"/>
</dbReference>
<dbReference type="EMBL" id="APHR01000049">
    <property type="protein sequence ID" value="EMR12610.1"/>
    <property type="molecule type" value="Genomic_DNA"/>
</dbReference>
<dbReference type="PANTHER" id="PTHR33121">
    <property type="entry name" value="CYCLIC DI-GMP PHOSPHODIESTERASE PDEF"/>
    <property type="match status" value="1"/>
</dbReference>
<dbReference type="AlphaFoldDB" id="M7PFC8"/>
<dbReference type="OrthoDB" id="1673646at2"/>
<dbReference type="PROSITE" id="PS50883">
    <property type="entry name" value="EAL"/>
    <property type="match status" value="1"/>
</dbReference>
<sequence>MKQPNDYQTVGCKECANGSLLGFDFSMALQPIVDVRQKTVFAQEALVRGLAGESAASVFSMVNDSNRYRFDQSCRVKAIKLAAELDVNCMLSINFMPNAVYKPELCIRTTLDAAEQYGFPINQIIFEITESEKIENNDHLRNIVKYYQQQGFKTAIDDFGAGYSGLNLLADMQTDLVKLDMALIRHIHLDRTRQTIVKGILQVCADLGIEVIAEGIEEAEELKALEDLGITLFQGFYFARPAFQSIAEVPASCYNA</sequence>
<dbReference type="Gene3D" id="3.20.20.450">
    <property type="entry name" value="EAL domain"/>
    <property type="match status" value="1"/>
</dbReference>
<gene>
    <name evidence="2" type="ORF">MPL1_09325</name>
</gene>